<keyword evidence="2" id="KW-0808">Transferase</keyword>
<feature type="region of interest" description="Disordered" evidence="6">
    <location>
        <begin position="721"/>
        <end position="748"/>
    </location>
</feature>
<evidence type="ECO:0000256" key="2">
    <source>
        <dbReference type="ARBA" id="ARBA00022679"/>
    </source>
</evidence>
<dbReference type="STRING" id="945553.A0A0D2MBK9"/>
<evidence type="ECO:0000256" key="3">
    <source>
        <dbReference type="ARBA" id="ARBA00022741"/>
    </source>
</evidence>
<dbReference type="EMBL" id="KN817563">
    <property type="protein sequence ID" value="KJA20818.1"/>
    <property type="molecule type" value="Genomic_DNA"/>
</dbReference>
<dbReference type="GO" id="GO:0005524">
    <property type="term" value="F:ATP binding"/>
    <property type="evidence" value="ECO:0007669"/>
    <property type="project" value="UniProtKB-KW"/>
</dbReference>
<feature type="domain" description="Protein kinase" evidence="7">
    <location>
        <begin position="194"/>
        <end position="455"/>
    </location>
</feature>
<keyword evidence="9" id="KW-1185">Reference proteome</keyword>
<dbReference type="Gene3D" id="3.30.200.20">
    <property type="entry name" value="Phosphorylase Kinase, domain 1"/>
    <property type="match status" value="1"/>
</dbReference>
<dbReference type="Pfam" id="PF00069">
    <property type="entry name" value="Pkinase"/>
    <property type="match status" value="1"/>
</dbReference>
<evidence type="ECO:0000256" key="1">
    <source>
        <dbReference type="ARBA" id="ARBA00022527"/>
    </source>
</evidence>
<proteinExistence type="predicted"/>
<dbReference type="PROSITE" id="PS50011">
    <property type="entry name" value="PROTEIN_KINASE_DOM"/>
    <property type="match status" value="1"/>
</dbReference>
<gene>
    <name evidence="8" type="ORF">HYPSUDRAFT_68145</name>
</gene>
<sequence>MPNATKAPRSYSSNSLTRLPDPTFTLSYPSATLYHPPWPKVCRGDGPIFYKDCPTMEVYTENGGRDEAWSACISPLLLSSNDSTEPPRTLRLDIGEFEAEPFSTKFMDMFGGLGLHMAEDATATQQISGTPDTSYEYEKSLSNIRDLASGWQYPGIEELVAISSKRPRSNLLPTIQEESRCSIVPTASLSDFEFEFDAFDRPSANGTTICTRRDSRIMYTMKRKRAARNSLWHEQSILETLTTQDLPFISRLCWSFHSGEHIYIVTDHHGGHNLEDLVRDQGPLSIYHATFYAAELALAIASLHSSGIMHRDLEPRNVQIDSQGHILLTSFGSAEFVREVIEGEQRASHMSGLRFVSSVYRAPEITLGWTHDCAVDCWSFGMVLYYMVFGTTPYTNVEGREDDHTWVFDRVIRSAIPMESLRLVHPMARDLILKCLERNPELRWDMTKIKSHSYFASSDWQKVSSLQAGAPLFGKPPVRSLKAHSTRVDDGHQRNLSLSPQLLNYHHQAAPKVTPTLHRLSQPFQRPGAPEPAGDDTPMSPVGLFRSLGRAMSVLHEDDSTGQANADTGEDACGRHAFEANPECRISQFWDELDREEAAASVDSLEFGATTGAPYNKAPKLRKYQSAIQSRSRLFNVSTSSFQNKMRRKPRSTGALRQPKPVRVIENLPLGIHQIGSGIGFSYSVPAAAPSKVSIGSFTPSCHLFQKGFSVRNIGLTLGNSSTTRVKTKSSSPELSRSPRDDTQIGSPMSAHLQRKEVGNGTFIREMTRSPSWILSPSDCLPSPMALVNVDSPMSMASGSALLSPATLVERAGEDDDCHVNITIPKGLELELDLPLAEWAPDATLRLVPQTSSSIRLPYIDDEDESMYMDQSWA</sequence>
<reference evidence="9" key="1">
    <citation type="submission" date="2014-04" db="EMBL/GenBank/DDBJ databases">
        <title>Evolutionary Origins and Diversification of the Mycorrhizal Mutualists.</title>
        <authorList>
            <consortium name="DOE Joint Genome Institute"/>
            <consortium name="Mycorrhizal Genomics Consortium"/>
            <person name="Kohler A."/>
            <person name="Kuo A."/>
            <person name="Nagy L.G."/>
            <person name="Floudas D."/>
            <person name="Copeland A."/>
            <person name="Barry K.W."/>
            <person name="Cichocki N."/>
            <person name="Veneault-Fourrey C."/>
            <person name="LaButti K."/>
            <person name="Lindquist E.A."/>
            <person name="Lipzen A."/>
            <person name="Lundell T."/>
            <person name="Morin E."/>
            <person name="Murat C."/>
            <person name="Riley R."/>
            <person name="Ohm R."/>
            <person name="Sun H."/>
            <person name="Tunlid A."/>
            <person name="Henrissat B."/>
            <person name="Grigoriev I.V."/>
            <person name="Hibbett D.S."/>
            <person name="Martin F."/>
        </authorList>
    </citation>
    <scope>NUCLEOTIDE SEQUENCE [LARGE SCALE GENOMIC DNA]</scope>
    <source>
        <strain evidence="9">FD-334 SS-4</strain>
    </source>
</reference>
<name>A0A0D2MBK9_HYPSF</name>
<keyword evidence="4" id="KW-0418">Kinase</keyword>
<keyword evidence="1" id="KW-0723">Serine/threonine-protein kinase</keyword>
<evidence type="ECO:0000259" key="7">
    <source>
        <dbReference type="PROSITE" id="PS50011"/>
    </source>
</evidence>
<keyword evidence="5" id="KW-0067">ATP-binding</keyword>
<keyword evidence="3" id="KW-0547">Nucleotide-binding</keyword>
<dbReference type="AlphaFoldDB" id="A0A0D2MBK9"/>
<dbReference type="OrthoDB" id="347657at2759"/>
<evidence type="ECO:0000256" key="4">
    <source>
        <dbReference type="ARBA" id="ARBA00022777"/>
    </source>
</evidence>
<dbReference type="InterPro" id="IPR000719">
    <property type="entry name" value="Prot_kinase_dom"/>
</dbReference>
<evidence type="ECO:0000256" key="5">
    <source>
        <dbReference type="ARBA" id="ARBA00022840"/>
    </source>
</evidence>
<dbReference type="Proteomes" id="UP000054270">
    <property type="component" value="Unassembled WGS sequence"/>
</dbReference>
<dbReference type="OMA" id="CIERNPA"/>
<dbReference type="InterPro" id="IPR011009">
    <property type="entry name" value="Kinase-like_dom_sf"/>
</dbReference>
<accession>A0A0D2MBK9</accession>
<dbReference type="PANTHER" id="PTHR24351">
    <property type="entry name" value="RIBOSOMAL PROTEIN S6 KINASE"/>
    <property type="match status" value="1"/>
</dbReference>
<feature type="compositionally biased region" description="Low complexity" evidence="6">
    <location>
        <begin position="721"/>
        <end position="732"/>
    </location>
</feature>
<organism evidence="8 9">
    <name type="scientific">Hypholoma sublateritium (strain FD-334 SS-4)</name>
    <dbReference type="NCBI Taxonomy" id="945553"/>
    <lineage>
        <taxon>Eukaryota</taxon>
        <taxon>Fungi</taxon>
        <taxon>Dikarya</taxon>
        <taxon>Basidiomycota</taxon>
        <taxon>Agaricomycotina</taxon>
        <taxon>Agaricomycetes</taxon>
        <taxon>Agaricomycetidae</taxon>
        <taxon>Agaricales</taxon>
        <taxon>Agaricineae</taxon>
        <taxon>Strophariaceae</taxon>
        <taxon>Hypholoma</taxon>
    </lineage>
</organism>
<dbReference type="SUPFAM" id="SSF56112">
    <property type="entry name" value="Protein kinase-like (PK-like)"/>
    <property type="match status" value="1"/>
</dbReference>
<protein>
    <recommendedName>
        <fullName evidence="7">Protein kinase domain-containing protein</fullName>
    </recommendedName>
</protein>
<evidence type="ECO:0000256" key="6">
    <source>
        <dbReference type="SAM" id="MobiDB-lite"/>
    </source>
</evidence>
<evidence type="ECO:0000313" key="9">
    <source>
        <dbReference type="Proteomes" id="UP000054270"/>
    </source>
</evidence>
<evidence type="ECO:0000313" key="8">
    <source>
        <dbReference type="EMBL" id="KJA20818.1"/>
    </source>
</evidence>
<dbReference type="GO" id="GO:0004674">
    <property type="term" value="F:protein serine/threonine kinase activity"/>
    <property type="evidence" value="ECO:0007669"/>
    <property type="project" value="UniProtKB-KW"/>
</dbReference>
<dbReference type="Gene3D" id="1.10.510.10">
    <property type="entry name" value="Transferase(Phosphotransferase) domain 1"/>
    <property type="match status" value="1"/>
</dbReference>